<reference evidence="2" key="1">
    <citation type="journal article" date="2015" name="Nature">
        <title>Complex archaea that bridge the gap between prokaryotes and eukaryotes.</title>
        <authorList>
            <person name="Spang A."/>
            <person name="Saw J.H."/>
            <person name="Jorgensen S.L."/>
            <person name="Zaremba-Niedzwiedzka K."/>
            <person name="Martijn J."/>
            <person name="Lind A.E."/>
            <person name="van Eijk R."/>
            <person name="Schleper C."/>
            <person name="Guy L."/>
            <person name="Ettema T.J."/>
        </authorList>
    </citation>
    <scope>NUCLEOTIDE SEQUENCE</scope>
</reference>
<accession>A0A0F9F4M0</accession>
<dbReference type="EMBL" id="LAZR01034183">
    <property type="protein sequence ID" value="KKL46027.1"/>
    <property type="molecule type" value="Genomic_DNA"/>
</dbReference>
<evidence type="ECO:0000256" key="1">
    <source>
        <dbReference type="SAM" id="MobiDB-lite"/>
    </source>
</evidence>
<organism evidence="2">
    <name type="scientific">marine sediment metagenome</name>
    <dbReference type="NCBI Taxonomy" id="412755"/>
    <lineage>
        <taxon>unclassified sequences</taxon>
        <taxon>metagenomes</taxon>
        <taxon>ecological metagenomes</taxon>
    </lineage>
</organism>
<feature type="compositionally biased region" description="Basic and acidic residues" evidence="1">
    <location>
        <begin position="180"/>
        <end position="190"/>
    </location>
</feature>
<protein>
    <submittedName>
        <fullName evidence="2">Uncharacterized protein</fullName>
    </submittedName>
</protein>
<sequence length="190" mass="21196">MSISEKPLKIEFIYTPNKEEAEGMDPVVVEFFYDNDVAYVKTRRVDGNKEEAVLLVSFMTEVVDFLRSKGVITKGANIRSNSIHSAVDERGALQLPTIPVTQIETKEEEAIEKDYNIKQVPFSSFEVPNQSSQNEGIGKNEEKGKIIVGGEIKEEDVGTMKNRKVIKSNSVEGSASIRGDIPDDKKIKRS</sequence>
<dbReference type="AlphaFoldDB" id="A0A0F9F4M0"/>
<comment type="caution">
    <text evidence="2">The sequence shown here is derived from an EMBL/GenBank/DDBJ whole genome shotgun (WGS) entry which is preliminary data.</text>
</comment>
<proteinExistence type="predicted"/>
<evidence type="ECO:0000313" key="2">
    <source>
        <dbReference type="EMBL" id="KKL46027.1"/>
    </source>
</evidence>
<feature type="region of interest" description="Disordered" evidence="1">
    <location>
        <begin position="166"/>
        <end position="190"/>
    </location>
</feature>
<name>A0A0F9F4M0_9ZZZZ</name>
<gene>
    <name evidence="2" type="ORF">LCGC14_2349740</name>
</gene>